<reference evidence="1 2" key="1">
    <citation type="submission" date="2017-01" db="EMBL/GenBank/DDBJ databases">
        <authorList>
            <person name="Mah S.A."/>
            <person name="Swanson W.J."/>
            <person name="Moy G.W."/>
            <person name="Vacquier V.D."/>
        </authorList>
    </citation>
    <scope>NUCLEOTIDE SEQUENCE [LARGE SCALE GENOMIC DNA]</scope>
    <source>
        <strain evidence="1 2">DCY110</strain>
    </source>
</reference>
<dbReference type="Proteomes" id="UP000186609">
    <property type="component" value="Chromosome"/>
</dbReference>
<evidence type="ECO:0000313" key="1">
    <source>
        <dbReference type="EMBL" id="APW35943.1"/>
    </source>
</evidence>
<dbReference type="AlphaFoldDB" id="A0A1P8JQB1"/>
<dbReference type="EMBL" id="CP019236">
    <property type="protein sequence ID" value="APW35943.1"/>
    <property type="molecule type" value="Genomic_DNA"/>
</dbReference>
<keyword evidence="2" id="KW-1185">Reference proteome</keyword>
<organism evidence="1 2">
    <name type="scientific">Rhodoferax koreensis</name>
    <dbReference type="NCBI Taxonomy" id="1842727"/>
    <lineage>
        <taxon>Bacteria</taxon>
        <taxon>Pseudomonadati</taxon>
        <taxon>Pseudomonadota</taxon>
        <taxon>Betaproteobacteria</taxon>
        <taxon>Burkholderiales</taxon>
        <taxon>Comamonadaceae</taxon>
        <taxon>Rhodoferax</taxon>
    </lineage>
</organism>
<protein>
    <submittedName>
        <fullName evidence="1">Uncharacterized protein</fullName>
    </submittedName>
</protein>
<accession>A0A1P8JQB1</accession>
<dbReference type="STRING" id="1842727.RD110_00895"/>
<proteinExistence type="predicted"/>
<name>A0A1P8JQB1_9BURK</name>
<sequence length="124" mass="12737">MKAGVWLLAAASLGVSLVYTGSEEHVASPGYALDRDWAASSPLGVGPAAQAAAPQAAATPTCAVCGRVEAVASMPHVQASGKKTVFEVRVRMEDGRAQTVRVEKRLAVGTPVMLEHGVLRVASA</sequence>
<evidence type="ECO:0000313" key="2">
    <source>
        <dbReference type="Proteomes" id="UP000186609"/>
    </source>
</evidence>
<dbReference type="KEGG" id="rhy:RD110_00895"/>
<gene>
    <name evidence="1" type="ORF">RD110_00895</name>
</gene>